<gene>
    <name evidence="5" type="ORF">NDN08_006747</name>
</gene>
<dbReference type="EMBL" id="JAMWBK010000009">
    <property type="protein sequence ID" value="KAJ8902340.1"/>
    <property type="molecule type" value="Genomic_DNA"/>
</dbReference>
<feature type="region of interest" description="Disordered" evidence="4">
    <location>
        <begin position="23"/>
        <end position="42"/>
    </location>
</feature>
<evidence type="ECO:0000313" key="5">
    <source>
        <dbReference type="EMBL" id="KAJ8902340.1"/>
    </source>
</evidence>
<dbReference type="GO" id="GO:0003735">
    <property type="term" value="F:structural constituent of ribosome"/>
    <property type="evidence" value="ECO:0007669"/>
    <property type="project" value="InterPro"/>
</dbReference>
<reference evidence="5 6" key="1">
    <citation type="journal article" date="2023" name="Nat. Commun.">
        <title>Origin of minicircular mitochondrial genomes in red algae.</title>
        <authorList>
            <person name="Lee Y."/>
            <person name="Cho C.H."/>
            <person name="Lee Y.M."/>
            <person name="Park S.I."/>
            <person name="Yang J.H."/>
            <person name="West J.A."/>
            <person name="Bhattacharya D."/>
            <person name="Yoon H.S."/>
        </authorList>
    </citation>
    <scope>NUCLEOTIDE SEQUENCE [LARGE SCALE GENOMIC DNA]</scope>
    <source>
        <strain evidence="5 6">CCMP1338</strain>
        <tissue evidence="5">Whole cell</tissue>
    </source>
</reference>
<keyword evidence="3" id="KW-0687">Ribonucleoprotein</keyword>
<dbReference type="Pfam" id="PF01783">
    <property type="entry name" value="Ribosomal_L32p"/>
    <property type="match status" value="1"/>
</dbReference>
<dbReference type="GO" id="GO:0015934">
    <property type="term" value="C:large ribosomal subunit"/>
    <property type="evidence" value="ECO:0007669"/>
    <property type="project" value="InterPro"/>
</dbReference>
<name>A0AAV8UIG7_9RHOD</name>
<sequence length="106" mass="12133">MRFFGRAINPGIFNGLGPVTRRARKPAGLESSARNAPEQVDQPLPGSMIMLAVPKKKRSKNVVKWRRYLMRPDPHTALMKCEICGKWKEWRTLCPHKCPGRRRGIP</sequence>
<dbReference type="SUPFAM" id="SSF57829">
    <property type="entry name" value="Zn-binding ribosomal proteins"/>
    <property type="match status" value="1"/>
</dbReference>
<dbReference type="InterPro" id="IPR011332">
    <property type="entry name" value="Ribosomal_zn-bd"/>
</dbReference>
<dbReference type="GO" id="GO:0006412">
    <property type="term" value="P:translation"/>
    <property type="evidence" value="ECO:0007669"/>
    <property type="project" value="InterPro"/>
</dbReference>
<evidence type="ECO:0000256" key="2">
    <source>
        <dbReference type="ARBA" id="ARBA00022980"/>
    </source>
</evidence>
<evidence type="ECO:0000256" key="3">
    <source>
        <dbReference type="ARBA" id="ARBA00023274"/>
    </source>
</evidence>
<protein>
    <recommendedName>
        <fullName evidence="7">PiggyBac transposable element-derived protein 4 C-terminal zinc-ribbon domain-containing protein</fullName>
    </recommendedName>
</protein>
<dbReference type="InterPro" id="IPR002677">
    <property type="entry name" value="Ribosomal_bL32"/>
</dbReference>
<comment type="similarity">
    <text evidence="1">Belongs to the bacterial ribosomal protein bL32 family.</text>
</comment>
<dbReference type="AlphaFoldDB" id="A0AAV8UIG7"/>
<accession>A0AAV8UIG7</accession>
<evidence type="ECO:0000256" key="1">
    <source>
        <dbReference type="ARBA" id="ARBA00008560"/>
    </source>
</evidence>
<keyword evidence="6" id="KW-1185">Reference proteome</keyword>
<comment type="caution">
    <text evidence="5">The sequence shown here is derived from an EMBL/GenBank/DDBJ whole genome shotgun (WGS) entry which is preliminary data.</text>
</comment>
<dbReference type="Proteomes" id="UP001157974">
    <property type="component" value="Unassembled WGS sequence"/>
</dbReference>
<keyword evidence="2" id="KW-0689">Ribosomal protein</keyword>
<evidence type="ECO:0000256" key="4">
    <source>
        <dbReference type="SAM" id="MobiDB-lite"/>
    </source>
</evidence>
<evidence type="ECO:0000313" key="6">
    <source>
        <dbReference type="Proteomes" id="UP001157974"/>
    </source>
</evidence>
<proteinExistence type="inferred from homology"/>
<organism evidence="5 6">
    <name type="scientific">Rhodosorus marinus</name>
    <dbReference type="NCBI Taxonomy" id="101924"/>
    <lineage>
        <taxon>Eukaryota</taxon>
        <taxon>Rhodophyta</taxon>
        <taxon>Stylonematophyceae</taxon>
        <taxon>Stylonematales</taxon>
        <taxon>Stylonemataceae</taxon>
        <taxon>Rhodosorus</taxon>
    </lineage>
</organism>
<evidence type="ECO:0008006" key="7">
    <source>
        <dbReference type="Google" id="ProtNLM"/>
    </source>
</evidence>